<reference evidence="7" key="1">
    <citation type="journal article" date="2019" name="Int. J. Syst. Evol. Microbiol.">
        <title>The Global Catalogue of Microorganisms (GCM) 10K type strain sequencing project: providing services to taxonomists for standard genome sequencing and annotation.</title>
        <authorList>
            <consortium name="The Broad Institute Genomics Platform"/>
            <consortium name="The Broad Institute Genome Sequencing Center for Infectious Disease"/>
            <person name="Wu L."/>
            <person name="Ma J."/>
        </authorList>
    </citation>
    <scope>NUCLEOTIDE SEQUENCE [LARGE SCALE GENOMIC DNA]</scope>
    <source>
        <strain evidence="7">CGMCC 1.15922</strain>
    </source>
</reference>
<sequence length="320" mass="35945">MKRFKNFLYVMNTHIDKPNPSLLRAVSLAKNNQADLTLLLVIPKLTLSSIGKTGINGAEIEKIAFERETKNLNELLSLLDQKVNIKFEIKVGKTYLESIRIVLSQNFDILIKEADKASWFNRLITSDDMHLLRNCPCPVWLMKKNEKSNYKQVLAAVDFDSEDVENSNDELNNLIVSLACSISIAEFSTLHVVNAYDVLDAGFISLWVDEPEKIEKEMFDFKYRDSRYKMDKLLHNLKETLGEKVSNFLSLESHIIKGAAGEELPKIAKRVDADIVVMGTIARTGISGLVIGNTAETILNQLDSSILAIKPKGFVSPISL</sequence>
<dbReference type="InterPro" id="IPR006015">
    <property type="entry name" value="Universal_stress_UspA"/>
</dbReference>
<feature type="domain" description="UspA" evidence="5">
    <location>
        <begin position="150"/>
        <end position="310"/>
    </location>
</feature>
<dbReference type="Gene3D" id="3.40.50.12370">
    <property type="match status" value="1"/>
</dbReference>
<evidence type="ECO:0000313" key="6">
    <source>
        <dbReference type="EMBL" id="GHE87575.1"/>
    </source>
</evidence>
<evidence type="ECO:0000256" key="3">
    <source>
        <dbReference type="ARBA" id="ARBA00022490"/>
    </source>
</evidence>
<dbReference type="InterPro" id="IPR006016">
    <property type="entry name" value="UspA"/>
</dbReference>
<proteinExistence type="inferred from homology"/>
<keyword evidence="7" id="KW-1185">Reference proteome</keyword>
<dbReference type="Pfam" id="PF00582">
    <property type="entry name" value="Usp"/>
    <property type="match status" value="2"/>
</dbReference>
<dbReference type="RefSeq" id="WP_189377767.1">
    <property type="nucleotide sequence ID" value="NZ_BNAH01000005.1"/>
</dbReference>
<evidence type="ECO:0000256" key="4">
    <source>
        <dbReference type="ARBA" id="ARBA00037131"/>
    </source>
</evidence>
<comment type="function">
    <text evidence="4">Required for resistance to DNA-damaging agents.</text>
</comment>
<gene>
    <name evidence="6" type="ORF">GCM10011501_16340</name>
</gene>
<dbReference type="PRINTS" id="PR01438">
    <property type="entry name" value="UNVRSLSTRESS"/>
</dbReference>
<protein>
    <submittedName>
        <fullName evidence="6">Universal stress protein</fullName>
    </submittedName>
</protein>
<comment type="subcellular location">
    <subcellularLocation>
        <location evidence="1">Cytoplasm</location>
    </subcellularLocation>
</comment>
<dbReference type="PANTHER" id="PTHR47892:SF1">
    <property type="entry name" value="UNIVERSAL STRESS PROTEIN E"/>
    <property type="match status" value="1"/>
</dbReference>
<dbReference type="Proteomes" id="UP000626370">
    <property type="component" value="Unassembled WGS sequence"/>
</dbReference>
<dbReference type="EMBL" id="BNAH01000005">
    <property type="protein sequence ID" value="GHE87575.1"/>
    <property type="molecule type" value="Genomic_DNA"/>
</dbReference>
<evidence type="ECO:0000256" key="1">
    <source>
        <dbReference type="ARBA" id="ARBA00004496"/>
    </source>
</evidence>
<evidence type="ECO:0000313" key="7">
    <source>
        <dbReference type="Proteomes" id="UP000626370"/>
    </source>
</evidence>
<organism evidence="6 7">
    <name type="scientific">Thalassotalea profundi</name>
    <dbReference type="NCBI Taxonomy" id="2036687"/>
    <lineage>
        <taxon>Bacteria</taxon>
        <taxon>Pseudomonadati</taxon>
        <taxon>Pseudomonadota</taxon>
        <taxon>Gammaproteobacteria</taxon>
        <taxon>Alteromonadales</taxon>
        <taxon>Colwelliaceae</taxon>
        <taxon>Thalassotalea</taxon>
    </lineage>
</organism>
<name>A0ABQ3ILZ4_9GAMM</name>
<comment type="caution">
    <text evidence="6">The sequence shown here is derived from an EMBL/GenBank/DDBJ whole genome shotgun (WGS) entry which is preliminary data.</text>
</comment>
<keyword evidence="3" id="KW-0963">Cytoplasm</keyword>
<feature type="domain" description="UspA" evidence="5">
    <location>
        <begin position="20"/>
        <end position="142"/>
    </location>
</feature>
<evidence type="ECO:0000259" key="5">
    <source>
        <dbReference type="Pfam" id="PF00582"/>
    </source>
</evidence>
<accession>A0ABQ3ILZ4</accession>
<dbReference type="PANTHER" id="PTHR47892">
    <property type="entry name" value="UNIVERSAL STRESS PROTEIN E"/>
    <property type="match status" value="1"/>
</dbReference>
<evidence type="ECO:0000256" key="2">
    <source>
        <dbReference type="ARBA" id="ARBA00008791"/>
    </source>
</evidence>
<dbReference type="SUPFAM" id="SSF52402">
    <property type="entry name" value="Adenine nucleotide alpha hydrolases-like"/>
    <property type="match status" value="2"/>
</dbReference>
<comment type="similarity">
    <text evidence="2">Belongs to the universal stress protein A family.</text>
</comment>